<dbReference type="Proteomes" id="UP000198717">
    <property type="component" value="Unassembled WGS sequence"/>
</dbReference>
<sequence length="83" mass="8837">MRATWMGVALAAVFMGTGCGGMDPGLDNPASTDEAHGAEVQALTTCEDCHTTYTACIRQALGDPEETQVCIDQRHECALQYCP</sequence>
<reference evidence="2 3" key="1">
    <citation type="submission" date="2016-10" db="EMBL/GenBank/DDBJ databases">
        <authorList>
            <person name="Varghese N."/>
            <person name="Submissions S."/>
        </authorList>
    </citation>
    <scope>NUCLEOTIDE SEQUENCE [LARGE SCALE GENOMIC DNA]</scope>
    <source>
        <strain evidence="2 3">DSM 2260</strain>
    </source>
</reference>
<evidence type="ECO:0000313" key="1">
    <source>
        <dbReference type="EMBL" id="GEL71367.1"/>
    </source>
</evidence>
<evidence type="ECO:0008006" key="5">
    <source>
        <dbReference type="Google" id="ProtNLM"/>
    </source>
</evidence>
<reference evidence="1 4" key="2">
    <citation type="submission" date="2019-07" db="EMBL/GenBank/DDBJ databases">
        <title>Whole genome shotgun sequence of Myxococcus virescens NBRC 100334.</title>
        <authorList>
            <person name="Hosoyama A."/>
            <person name="Uohara A."/>
            <person name="Ohji S."/>
            <person name="Ichikawa N."/>
        </authorList>
    </citation>
    <scope>NUCLEOTIDE SEQUENCE [LARGE SCALE GENOMIC DNA]</scope>
    <source>
        <strain evidence="1 4">NBRC 100334</strain>
    </source>
</reference>
<evidence type="ECO:0000313" key="3">
    <source>
        <dbReference type="Proteomes" id="UP000198717"/>
    </source>
</evidence>
<dbReference type="EMBL" id="FNAJ01000004">
    <property type="protein sequence ID" value="SDE08687.1"/>
    <property type="molecule type" value="Genomic_DNA"/>
</dbReference>
<evidence type="ECO:0000313" key="2">
    <source>
        <dbReference type="EMBL" id="SDE08687.1"/>
    </source>
</evidence>
<name>A0A511HCT7_9BACT</name>
<dbReference type="AlphaFoldDB" id="A0A511HCT7"/>
<proteinExistence type="predicted"/>
<organism evidence="1 4">
    <name type="scientific">Myxococcus virescens</name>
    <dbReference type="NCBI Taxonomy" id="83456"/>
    <lineage>
        <taxon>Bacteria</taxon>
        <taxon>Pseudomonadati</taxon>
        <taxon>Myxococcota</taxon>
        <taxon>Myxococcia</taxon>
        <taxon>Myxococcales</taxon>
        <taxon>Cystobacterineae</taxon>
        <taxon>Myxococcaceae</taxon>
        <taxon>Myxococcus</taxon>
    </lineage>
</organism>
<dbReference type="RefSeq" id="WP_244171710.1">
    <property type="nucleotide sequence ID" value="NZ_BJVY01000015.1"/>
</dbReference>
<dbReference type="PROSITE" id="PS51257">
    <property type="entry name" value="PROKAR_LIPOPROTEIN"/>
    <property type="match status" value="1"/>
</dbReference>
<accession>A0A511HCT7</accession>
<comment type="caution">
    <text evidence="1">The sequence shown here is derived from an EMBL/GenBank/DDBJ whole genome shotgun (WGS) entry which is preliminary data.</text>
</comment>
<gene>
    <name evidence="1" type="ORF">MVI01_31510</name>
    <name evidence="2" type="ORF">SAMN04488504_104136</name>
</gene>
<evidence type="ECO:0000313" key="4">
    <source>
        <dbReference type="Proteomes" id="UP000321224"/>
    </source>
</evidence>
<dbReference type="Proteomes" id="UP000321224">
    <property type="component" value="Unassembled WGS sequence"/>
</dbReference>
<dbReference type="EMBL" id="BJVY01000015">
    <property type="protein sequence ID" value="GEL71367.1"/>
    <property type="molecule type" value="Genomic_DNA"/>
</dbReference>
<protein>
    <recommendedName>
        <fullName evidence="5">Lipoprotein</fullName>
    </recommendedName>
</protein>
<keyword evidence="3" id="KW-1185">Reference proteome</keyword>